<keyword evidence="3" id="KW-1185">Reference proteome</keyword>
<comment type="caution">
    <text evidence="2">The sequence shown here is derived from an EMBL/GenBank/DDBJ whole genome shotgun (WGS) entry which is preliminary data.</text>
</comment>
<dbReference type="PROSITE" id="PS51257">
    <property type="entry name" value="PROKAR_LIPOPROTEIN"/>
    <property type="match status" value="1"/>
</dbReference>
<dbReference type="EMBL" id="WJIE01000024">
    <property type="protein sequence ID" value="MRG98073.1"/>
    <property type="molecule type" value="Genomic_DNA"/>
</dbReference>
<feature type="region of interest" description="Disordered" evidence="1">
    <location>
        <begin position="146"/>
        <end position="187"/>
    </location>
</feature>
<gene>
    <name evidence="2" type="ORF">GF068_40115</name>
</gene>
<dbReference type="AlphaFoldDB" id="A0A6N7Q1B4"/>
<proteinExistence type="predicted"/>
<reference evidence="2 3" key="1">
    <citation type="submission" date="2019-10" db="EMBL/GenBank/DDBJ databases">
        <title>A soil myxobacterium in the family Polyangiaceae.</title>
        <authorList>
            <person name="Li Y."/>
            <person name="Wang J."/>
        </authorList>
    </citation>
    <scope>NUCLEOTIDE SEQUENCE [LARGE SCALE GENOMIC DNA]</scope>
    <source>
        <strain evidence="2 3">DSM 14734</strain>
    </source>
</reference>
<protein>
    <submittedName>
        <fullName evidence="2">Uncharacterized protein</fullName>
    </submittedName>
</protein>
<dbReference type="RefSeq" id="WP_153824848.1">
    <property type="nucleotide sequence ID" value="NZ_WJIE01000024.1"/>
</dbReference>
<dbReference type="Proteomes" id="UP000440224">
    <property type="component" value="Unassembled WGS sequence"/>
</dbReference>
<evidence type="ECO:0000313" key="2">
    <source>
        <dbReference type="EMBL" id="MRG98073.1"/>
    </source>
</evidence>
<organism evidence="2 3">
    <name type="scientific">Polyangium spumosum</name>
    <dbReference type="NCBI Taxonomy" id="889282"/>
    <lineage>
        <taxon>Bacteria</taxon>
        <taxon>Pseudomonadati</taxon>
        <taxon>Myxococcota</taxon>
        <taxon>Polyangia</taxon>
        <taxon>Polyangiales</taxon>
        <taxon>Polyangiaceae</taxon>
        <taxon>Polyangium</taxon>
    </lineage>
</organism>
<evidence type="ECO:0000256" key="1">
    <source>
        <dbReference type="SAM" id="MobiDB-lite"/>
    </source>
</evidence>
<evidence type="ECO:0000313" key="3">
    <source>
        <dbReference type="Proteomes" id="UP000440224"/>
    </source>
</evidence>
<sequence length="187" mass="18826">MKNYVSIAWTLSILAVGCGGAEDSCPTGGKGTLNLTVSGLPEAVSAALVLQAPEGPPTATSAGRLEGVPSGTWTVSAEPVAAPGGLVRAAYDAPDGVEVCVPADDGVDVDVAYALIASSAKLWIGAQNSPAPLLAWAEEALGATGTVAPAVETGPWTSPRPQPSSRHRRGSRSTPRATSGWRISDPT</sequence>
<accession>A0A6N7Q1B4</accession>
<name>A0A6N7Q1B4_9BACT</name>